<feature type="chain" id="PRO_5035171078" description="EcxA zinc-binding domain-containing protein" evidence="1">
    <location>
        <begin position="23"/>
        <end position="245"/>
    </location>
</feature>
<dbReference type="GO" id="GO:0008237">
    <property type="term" value="F:metallopeptidase activity"/>
    <property type="evidence" value="ECO:0007669"/>
    <property type="project" value="InterPro"/>
</dbReference>
<keyword evidence="1" id="KW-0732">Signal</keyword>
<dbReference type="Gene3D" id="3.40.390.10">
    <property type="entry name" value="Collagenase (Catalytic Domain)"/>
    <property type="match status" value="1"/>
</dbReference>
<dbReference type="InterPro" id="IPR032534">
    <property type="entry name" value="EcxA_zinc-bd"/>
</dbReference>
<feature type="domain" description="EcxA zinc-binding" evidence="2">
    <location>
        <begin position="199"/>
        <end position="235"/>
    </location>
</feature>
<feature type="signal peptide" evidence="1">
    <location>
        <begin position="1"/>
        <end position="22"/>
    </location>
</feature>
<dbReference type="Pfam" id="PF16313">
    <property type="entry name" value="DUF4953"/>
    <property type="match status" value="1"/>
</dbReference>
<evidence type="ECO:0000313" key="4">
    <source>
        <dbReference type="Proteomes" id="UP000612899"/>
    </source>
</evidence>
<dbReference type="SUPFAM" id="SSF55486">
    <property type="entry name" value="Metalloproteases ('zincins'), catalytic domain"/>
    <property type="match status" value="1"/>
</dbReference>
<evidence type="ECO:0000256" key="1">
    <source>
        <dbReference type="SAM" id="SignalP"/>
    </source>
</evidence>
<proteinExistence type="predicted"/>
<gene>
    <name evidence="3" type="ORF">Rhe02_22570</name>
</gene>
<protein>
    <recommendedName>
        <fullName evidence="2">EcxA zinc-binding domain-containing protein</fullName>
    </recommendedName>
</protein>
<dbReference type="Proteomes" id="UP000612899">
    <property type="component" value="Unassembled WGS sequence"/>
</dbReference>
<keyword evidence="4" id="KW-1185">Reference proteome</keyword>
<dbReference type="InterPro" id="IPR024079">
    <property type="entry name" value="MetalloPept_cat_dom_sf"/>
</dbReference>
<evidence type="ECO:0000259" key="2">
    <source>
        <dbReference type="Pfam" id="PF16313"/>
    </source>
</evidence>
<organism evidence="3 4">
    <name type="scientific">Rhizocola hellebori</name>
    <dbReference type="NCBI Taxonomy" id="1392758"/>
    <lineage>
        <taxon>Bacteria</taxon>
        <taxon>Bacillati</taxon>
        <taxon>Actinomycetota</taxon>
        <taxon>Actinomycetes</taxon>
        <taxon>Micromonosporales</taxon>
        <taxon>Micromonosporaceae</taxon>
        <taxon>Rhizocola</taxon>
    </lineage>
</organism>
<comment type="caution">
    <text evidence="3">The sequence shown here is derived from an EMBL/GenBank/DDBJ whole genome shotgun (WGS) entry which is preliminary data.</text>
</comment>
<sequence length="245" mass="27156">MRWAALLLMPLALIASPVNVAAAEPTTYAYFGDGYVVTTVVHPDGRREITIGDLVAGAKTPTPPAGVIIAEPGDCDIEGAWADEHRCGTNRFRWLGWHPTIFVVDYSGANWPVYEAAVVWNQSTVLNVGYRGPYWSGCYDGHYCLSVYSDDYEKKCGVAEPNTWVGCTHMVTNGDIYYDWGTIELDDSNSASYHLNQGTACHEIGHGLGLDHNLFTSSCVYYQRLPDRSIYPANGDFLMLESIYY</sequence>
<dbReference type="AlphaFoldDB" id="A0A8J3Q6U0"/>
<evidence type="ECO:0000313" key="3">
    <source>
        <dbReference type="EMBL" id="GIH04190.1"/>
    </source>
</evidence>
<accession>A0A8J3Q6U0</accession>
<dbReference type="EMBL" id="BONY01000011">
    <property type="protein sequence ID" value="GIH04190.1"/>
    <property type="molecule type" value="Genomic_DNA"/>
</dbReference>
<reference evidence="3" key="1">
    <citation type="submission" date="2021-01" db="EMBL/GenBank/DDBJ databases">
        <title>Whole genome shotgun sequence of Rhizocola hellebori NBRC 109834.</title>
        <authorList>
            <person name="Komaki H."/>
            <person name="Tamura T."/>
        </authorList>
    </citation>
    <scope>NUCLEOTIDE SEQUENCE</scope>
    <source>
        <strain evidence="3">NBRC 109834</strain>
    </source>
</reference>
<name>A0A8J3Q6U0_9ACTN</name>